<proteinExistence type="predicted"/>
<gene>
    <name evidence="1" type="ORF">EBB54_02560</name>
</gene>
<evidence type="ECO:0000313" key="1">
    <source>
        <dbReference type="EMBL" id="RRK30385.1"/>
    </source>
</evidence>
<comment type="caution">
    <text evidence="1">The sequence shown here is derived from an EMBL/GenBank/DDBJ whole genome shotgun (WGS) entry which is preliminary data.</text>
</comment>
<dbReference type="EMBL" id="RHJS01000002">
    <property type="protein sequence ID" value="RRK30385.1"/>
    <property type="molecule type" value="Genomic_DNA"/>
</dbReference>
<dbReference type="AlphaFoldDB" id="A0A426DCH6"/>
<dbReference type="Proteomes" id="UP000274920">
    <property type="component" value="Unassembled WGS sequence"/>
</dbReference>
<protein>
    <submittedName>
        <fullName evidence="1">Uncharacterized protein</fullName>
    </submittedName>
</protein>
<accession>A0A426DCH6</accession>
<reference evidence="1" key="1">
    <citation type="submission" date="2018-10" db="EMBL/GenBank/DDBJ databases">
        <title>Schaedlerella arabinophila gen. nov. sp. nov., isolated from the mouse intestinal tract and comparative analysis with the genome of the closely related altered Schaedler flora strain ASF502.</title>
        <authorList>
            <person name="Miyake S."/>
            <person name="Soh M."/>
            <person name="Seedorf H."/>
        </authorList>
    </citation>
    <scope>NUCLEOTIDE SEQUENCE [LARGE SCALE GENOMIC DNA]</scope>
    <source>
        <strain evidence="1">DSM 106076</strain>
    </source>
</reference>
<organism evidence="1 2">
    <name type="scientific">Schaedlerella arabinosiphila</name>
    <dbReference type="NCBI Taxonomy" id="2044587"/>
    <lineage>
        <taxon>Bacteria</taxon>
        <taxon>Bacillati</taxon>
        <taxon>Bacillota</taxon>
        <taxon>Clostridia</taxon>
        <taxon>Lachnospirales</taxon>
        <taxon>Lachnospiraceae</taxon>
        <taxon>Schaedlerella</taxon>
    </lineage>
</organism>
<sequence length="144" mass="16283">MIQDKAKILADANRRSALILDEIRETKMPDAEFLATKIKQYCGVKLRLEEKEISDNIILMLQTSVAKALHIEITQLPGVDHPGQCGSASAVLSKKIQMFLAVQKGLNIHIDPKKTPEIQTIQEMAQLVQPLLYEKTEKREEDVY</sequence>
<keyword evidence="2" id="KW-1185">Reference proteome</keyword>
<evidence type="ECO:0000313" key="2">
    <source>
        <dbReference type="Proteomes" id="UP000274920"/>
    </source>
</evidence>
<dbReference type="RefSeq" id="WP_125126219.1">
    <property type="nucleotide sequence ID" value="NZ_RHJS01000002.1"/>
</dbReference>
<name>A0A426DCH6_9FIRM</name>